<dbReference type="Gene3D" id="3.40.50.12780">
    <property type="entry name" value="N-terminal domain of ligase-like"/>
    <property type="match status" value="1"/>
</dbReference>
<protein>
    <submittedName>
        <fullName evidence="2">AMP-binding protein</fullName>
    </submittedName>
</protein>
<feature type="domain" description="AMP-dependent synthetase/ligase" evidence="1">
    <location>
        <begin position="14"/>
        <end position="359"/>
    </location>
</feature>
<dbReference type="Proteomes" id="UP000465062">
    <property type="component" value="Chromosome"/>
</dbReference>
<gene>
    <name evidence="2" type="ORF">FHE72_01130</name>
</gene>
<dbReference type="PANTHER" id="PTHR45527">
    <property type="entry name" value="NONRIBOSOMAL PEPTIDE SYNTHETASE"/>
    <property type="match status" value="1"/>
</dbReference>
<dbReference type="GO" id="GO:0031177">
    <property type="term" value="F:phosphopantetheine binding"/>
    <property type="evidence" value="ECO:0007669"/>
    <property type="project" value="TreeGrafter"/>
</dbReference>
<dbReference type="InterPro" id="IPR042099">
    <property type="entry name" value="ANL_N_sf"/>
</dbReference>
<dbReference type="PANTHER" id="PTHR45527:SF1">
    <property type="entry name" value="FATTY ACID SYNTHASE"/>
    <property type="match status" value="1"/>
</dbReference>
<proteinExistence type="predicted"/>
<dbReference type="InterPro" id="IPR020845">
    <property type="entry name" value="AMP-binding_CS"/>
</dbReference>
<dbReference type="KEGG" id="bvq:FHE72_01130"/>
<dbReference type="InterPro" id="IPR000873">
    <property type="entry name" value="AMP-dep_synth/lig_dom"/>
</dbReference>
<evidence type="ECO:0000313" key="2">
    <source>
        <dbReference type="EMBL" id="QHE59796.1"/>
    </source>
</evidence>
<evidence type="ECO:0000259" key="1">
    <source>
        <dbReference type="Pfam" id="PF00501"/>
    </source>
</evidence>
<dbReference type="SUPFAM" id="SSF56801">
    <property type="entry name" value="Acetyl-CoA synthetase-like"/>
    <property type="match status" value="1"/>
</dbReference>
<dbReference type="GO" id="GO:0043041">
    <property type="term" value="P:amino acid activation for nonribosomal peptide biosynthetic process"/>
    <property type="evidence" value="ECO:0007669"/>
    <property type="project" value="TreeGrafter"/>
</dbReference>
<dbReference type="PROSITE" id="PS00455">
    <property type="entry name" value="AMP_BINDING"/>
    <property type="match status" value="1"/>
</dbReference>
<dbReference type="Pfam" id="PF00501">
    <property type="entry name" value="AMP-binding"/>
    <property type="match status" value="1"/>
</dbReference>
<dbReference type="GO" id="GO:0005737">
    <property type="term" value="C:cytoplasm"/>
    <property type="evidence" value="ECO:0007669"/>
    <property type="project" value="TreeGrafter"/>
</dbReference>
<dbReference type="EMBL" id="CP047394">
    <property type="protein sequence ID" value="QHE59796.1"/>
    <property type="molecule type" value="Genomic_DNA"/>
</dbReference>
<organism evidence="2 3">
    <name type="scientific">Rossellomorea vietnamensis</name>
    <dbReference type="NCBI Taxonomy" id="218284"/>
    <lineage>
        <taxon>Bacteria</taxon>
        <taxon>Bacillati</taxon>
        <taxon>Bacillota</taxon>
        <taxon>Bacilli</taxon>
        <taxon>Bacillales</taxon>
        <taxon>Bacillaceae</taxon>
        <taxon>Rossellomorea</taxon>
    </lineage>
</organism>
<reference evidence="2 3" key="1">
    <citation type="submission" date="2019-06" db="EMBL/GenBank/DDBJ databases">
        <title>An operon consisting of a P-type ATPase gene and a transcriptional regular gene given the different cadmium resistance in Bacillus vietamensis 151-6 and Bacillus marisflavi 151-25.</title>
        <authorList>
            <person name="Yu X."/>
        </authorList>
    </citation>
    <scope>NUCLEOTIDE SEQUENCE [LARGE SCALE GENOMIC DNA]</scope>
    <source>
        <strain evidence="2 3">151-6</strain>
    </source>
</reference>
<dbReference type="GO" id="GO:0044550">
    <property type="term" value="P:secondary metabolite biosynthetic process"/>
    <property type="evidence" value="ECO:0007669"/>
    <property type="project" value="TreeGrafter"/>
</dbReference>
<dbReference type="RefSeq" id="WP_159360955.1">
    <property type="nucleotide sequence ID" value="NZ_CP047394.1"/>
</dbReference>
<sequence>MEFLHDLISKPIKGPEKIAIKTKYEDISNIDLINRVLNTVLFLKQYNLSKGDRVLILLPNCIETIQLLFALSKMGIITVIVHPKTSKKNLNYIISDCKPKLVVHNSMVENVQGYKTKFISKDSLNEFLRNLDKEKIVDDEYSIINLPCKKDVVLLIYTSGSTGNPKAVIATHKQITFCIIAISESLSITDDDVIGNFLPFSFDYGLYQIFFALYSSATICIGDYEDAGIQLYKYLDKWQVTIFPSMPHLTEGLIKLIKRNKKDLKLRMITNTGERFSEDLIDRMKFFIPECKVVLMYGLTECKRVSILEPSLTDYKRGSVGKPLPGTKCYVVDEENRILKNGEIGELIVTGPNVTDGYWNCNELTNMKFKRVEILDEIALYTGDLFRVDCDGYLYFHGRRDDQYKHKGFRISGIEIEEVVQTLDGVEKAVLIPPDNQINQSFLFIVGDIEINIIKDNLLEKLEDYKMPSRVIKLEKLPITNNGKINKVKLKLYREKYL</sequence>
<accession>A0A6I6UNL0</accession>
<dbReference type="InterPro" id="IPR045851">
    <property type="entry name" value="AMP-bd_C_sf"/>
</dbReference>
<name>A0A6I6UNL0_9BACI</name>
<evidence type="ECO:0000313" key="3">
    <source>
        <dbReference type="Proteomes" id="UP000465062"/>
    </source>
</evidence>
<dbReference type="Gene3D" id="3.30.300.30">
    <property type="match status" value="1"/>
</dbReference>
<dbReference type="AlphaFoldDB" id="A0A6I6UNL0"/>